<evidence type="ECO:0000313" key="2">
    <source>
        <dbReference type="Proteomes" id="UP000766486"/>
    </source>
</evidence>
<dbReference type="Proteomes" id="UP000766486">
    <property type="component" value="Unassembled WGS sequence"/>
</dbReference>
<sequence>MPSIVNPTCPPKPVNAEKPTGLFRILSERERERLDQQYEAAWHGRRPMTLHYDLEIHSSNANAQNNIKNEWLEQGIWGDNWGPA</sequence>
<dbReference type="EMBL" id="CABFNS010000736">
    <property type="protein sequence ID" value="VUC25484.1"/>
    <property type="molecule type" value="Genomic_DNA"/>
</dbReference>
<proteinExistence type="predicted"/>
<name>A0ABY6U343_BIOOC</name>
<reference evidence="1 2" key="1">
    <citation type="submission" date="2019-06" db="EMBL/GenBank/DDBJ databases">
        <authorList>
            <person name="Broberg M."/>
        </authorList>
    </citation>
    <scope>NUCLEOTIDE SEQUENCE [LARGE SCALE GENOMIC DNA]</scope>
</reference>
<accession>A0ABY6U343</accession>
<protein>
    <submittedName>
        <fullName evidence="1">Uncharacterized protein</fullName>
    </submittedName>
</protein>
<evidence type="ECO:0000313" key="1">
    <source>
        <dbReference type="EMBL" id="VUC25484.1"/>
    </source>
</evidence>
<gene>
    <name evidence="1" type="ORF">CLO192961_LOCUS171445</name>
</gene>
<organism evidence="1 2">
    <name type="scientific">Bionectria ochroleuca</name>
    <name type="common">Gliocladium roseum</name>
    <dbReference type="NCBI Taxonomy" id="29856"/>
    <lineage>
        <taxon>Eukaryota</taxon>
        <taxon>Fungi</taxon>
        <taxon>Dikarya</taxon>
        <taxon>Ascomycota</taxon>
        <taxon>Pezizomycotina</taxon>
        <taxon>Sordariomycetes</taxon>
        <taxon>Hypocreomycetidae</taxon>
        <taxon>Hypocreales</taxon>
        <taxon>Bionectriaceae</taxon>
        <taxon>Clonostachys</taxon>
    </lineage>
</organism>
<comment type="caution">
    <text evidence="1">The sequence shown here is derived from an EMBL/GenBank/DDBJ whole genome shotgun (WGS) entry which is preliminary data.</text>
</comment>
<keyword evidence="2" id="KW-1185">Reference proteome</keyword>